<reference evidence="1" key="1">
    <citation type="thesis" date="2020" institute="ProQuest LLC" country="789 East Eisenhower Parkway, Ann Arbor, MI, USA">
        <title>Comparative Genomics and Chromosome Evolution.</title>
        <authorList>
            <person name="Mudd A.B."/>
        </authorList>
    </citation>
    <scope>NUCLEOTIDE SEQUENCE</scope>
    <source>
        <strain evidence="1">237g6f4</strain>
        <tissue evidence="1">Blood</tissue>
    </source>
</reference>
<name>A0AAV7CY67_ENGPU</name>
<dbReference type="Proteomes" id="UP000824782">
    <property type="component" value="Unassembled WGS sequence"/>
</dbReference>
<evidence type="ECO:0000313" key="2">
    <source>
        <dbReference type="Proteomes" id="UP000824782"/>
    </source>
</evidence>
<evidence type="ECO:0000313" key="1">
    <source>
        <dbReference type="EMBL" id="KAG8589357.1"/>
    </source>
</evidence>
<accession>A0AAV7CY67</accession>
<proteinExistence type="predicted"/>
<organism evidence="1 2">
    <name type="scientific">Engystomops pustulosus</name>
    <name type="common">Tungara frog</name>
    <name type="synonym">Physalaemus pustulosus</name>
    <dbReference type="NCBI Taxonomy" id="76066"/>
    <lineage>
        <taxon>Eukaryota</taxon>
        <taxon>Metazoa</taxon>
        <taxon>Chordata</taxon>
        <taxon>Craniata</taxon>
        <taxon>Vertebrata</taxon>
        <taxon>Euteleostomi</taxon>
        <taxon>Amphibia</taxon>
        <taxon>Batrachia</taxon>
        <taxon>Anura</taxon>
        <taxon>Neobatrachia</taxon>
        <taxon>Hyloidea</taxon>
        <taxon>Leptodactylidae</taxon>
        <taxon>Leiuperinae</taxon>
        <taxon>Engystomops</taxon>
    </lineage>
</organism>
<dbReference type="EMBL" id="WNYA01000002">
    <property type="protein sequence ID" value="KAG8589357.1"/>
    <property type="molecule type" value="Genomic_DNA"/>
</dbReference>
<protein>
    <submittedName>
        <fullName evidence="1">Uncharacterized protein</fullName>
    </submittedName>
</protein>
<sequence>MLHYDISGSHLFSYLLVSPVEPSVNRGLNVGEERTQHGADYFLLVRLLPPAALVSGISPSVLSVTRQLNGAAEETSHTVPHISSSPAAVTREIVSLSSPGRD</sequence>
<gene>
    <name evidence="1" type="ORF">GDO81_006372</name>
</gene>
<keyword evidence="2" id="KW-1185">Reference proteome</keyword>
<dbReference type="AlphaFoldDB" id="A0AAV7CY67"/>
<comment type="caution">
    <text evidence="1">The sequence shown here is derived from an EMBL/GenBank/DDBJ whole genome shotgun (WGS) entry which is preliminary data.</text>
</comment>